<keyword evidence="3" id="KW-1185">Reference proteome</keyword>
<evidence type="ECO:0000256" key="1">
    <source>
        <dbReference type="SAM" id="MobiDB-lite"/>
    </source>
</evidence>
<sequence length="104" mass="11310">MPPRAPLDEPPLIESAYHPPPPQPAVPLAEFLGLVALADGDELFAQCIGLAEENLGDLSHEIKYDRGLVWRIARVHRMSFAVAYDALQSLVAISPHMAGDEAEL</sequence>
<evidence type="ECO:0000313" key="3">
    <source>
        <dbReference type="Proteomes" id="UP001177023"/>
    </source>
</evidence>
<accession>A0AA36D2M7</accession>
<protein>
    <submittedName>
        <fullName evidence="2">Uncharacterized protein</fullName>
    </submittedName>
</protein>
<feature type="region of interest" description="Disordered" evidence="1">
    <location>
        <begin position="1"/>
        <end position="21"/>
    </location>
</feature>
<organism evidence="2 3">
    <name type="scientific">Mesorhabditis spiculigera</name>
    <dbReference type="NCBI Taxonomy" id="96644"/>
    <lineage>
        <taxon>Eukaryota</taxon>
        <taxon>Metazoa</taxon>
        <taxon>Ecdysozoa</taxon>
        <taxon>Nematoda</taxon>
        <taxon>Chromadorea</taxon>
        <taxon>Rhabditida</taxon>
        <taxon>Rhabditina</taxon>
        <taxon>Rhabditomorpha</taxon>
        <taxon>Rhabditoidea</taxon>
        <taxon>Rhabditidae</taxon>
        <taxon>Mesorhabditinae</taxon>
        <taxon>Mesorhabditis</taxon>
    </lineage>
</organism>
<name>A0AA36D2M7_9BILA</name>
<dbReference type="AlphaFoldDB" id="A0AA36D2M7"/>
<dbReference type="EMBL" id="CATQJA010002654">
    <property type="protein sequence ID" value="CAJ0578474.1"/>
    <property type="molecule type" value="Genomic_DNA"/>
</dbReference>
<feature type="non-terminal residue" evidence="2">
    <location>
        <position position="1"/>
    </location>
</feature>
<evidence type="ECO:0000313" key="2">
    <source>
        <dbReference type="EMBL" id="CAJ0578474.1"/>
    </source>
</evidence>
<dbReference type="Proteomes" id="UP001177023">
    <property type="component" value="Unassembled WGS sequence"/>
</dbReference>
<gene>
    <name evidence="2" type="ORF">MSPICULIGERA_LOCUS16728</name>
</gene>
<comment type="caution">
    <text evidence="2">The sequence shown here is derived from an EMBL/GenBank/DDBJ whole genome shotgun (WGS) entry which is preliminary data.</text>
</comment>
<reference evidence="2" key="1">
    <citation type="submission" date="2023-06" db="EMBL/GenBank/DDBJ databases">
        <authorList>
            <person name="Delattre M."/>
        </authorList>
    </citation>
    <scope>NUCLEOTIDE SEQUENCE</scope>
    <source>
        <strain evidence="2">AF72</strain>
    </source>
</reference>
<proteinExistence type="predicted"/>